<keyword evidence="3" id="KW-1185">Reference proteome</keyword>
<dbReference type="Proteomes" id="UP000553888">
    <property type="component" value="Unassembled WGS sequence"/>
</dbReference>
<evidence type="ECO:0008006" key="4">
    <source>
        <dbReference type="Google" id="ProtNLM"/>
    </source>
</evidence>
<evidence type="ECO:0000313" key="2">
    <source>
        <dbReference type="EMBL" id="NYG98268.1"/>
    </source>
</evidence>
<proteinExistence type="predicted"/>
<reference evidence="2 3" key="1">
    <citation type="submission" date="2020-07" db="EMBL/GenBank/DDBJ databases">
        <title>Sequencing the genomes of 1000 actinobacteria strains.</title>
        <authorList>
            <person name="Klenk H.-P."/>
        </authorList>
    </citation>
    <scope>NUCLEOTIDE SEQUENCE [LARGE SCALE GENOMIC DNA]</scope>
    <source>
        <strain evidence="2 3">DSM 23141</strain>
    </source>
</reference>
<feature type="signal peptide" evidence="1">
    <location>
        <begin position="1"/>
        <end position="33"/>
    </location>
</feature>
<organism evidence="2 3">
    <name type="scientific">Schumannella luteola</name>
    <dbReference type="NCBI Taxonomy" id="472059"/>
    <lineage>
        <taxon>Bacteria</taxon>
        <taxon>Bacillati</taxon>
        <taxon>Actinomycetota</taxon>
        <taxon>Actinomycetes</taxon>
        <taxon>Micrococcales</taxon>
        <taxon>Microbacteriaceae</taxon>
        <taxon>Schumannella</taxon>
    </lineage>
</organism>
<evidence type="ECO:0000256" key="1">
    <source>
        <dbReference type="SAM" id="SignalP"/>
    </source>
</evidence>
<dbReference type="AlphaFoldDB" id="A0A852YGW2"/>
<evidence type="ECO:0000313" key="3">
    <source>
        <dbReference type="Proteomes" id="UP000553888"/>
    </source>
</evidence>
<accession>A0A852YGW2</accession>
<gene>
    <name evidence="2" type="ORF">BJ979_000894</name>
</gene>
<sequence length="208" mass="20806">MSRHIARPTRRAAKLAAWIAVPAAVLISGAAVAGGSYSAFSATTSNPTNNWSAGTVALTDDDANVAMFNTTAASAGNLKPGSTGTKCILVTSTGSLPSVVKLYGSSAATTNALSSYIDLTITQGSGATSSSCTGFTPLASGSAVYSGTLANFGSSYSSYANGITSWTTTGAASETRAYQFTYTVQSTAPNSAQGGTAALGFTWEAQNS</sequence>
<keyword evidence="1" id="KW-0732">Signal</keyword>
<dbReference type="EMBL" id="JACBZY010000001">
    <property type="protein sequence ID" value="NYG98268.1"/>
    <property type="molecule type" value="Genomic_DNA"/>
</dbReference>
<comment type="caution">
    <text evidence="2">The sequence shown here is derived from an EMBL/GenBank/DDBJ whole genome shotgun (WGS) entry which is preliminary data.</text>
</comment>
<dbReference type="RefSeq" id="WP_218853432.1">
    <property type="nucleotide sequence ID" value="NZ_JACBZY010000001.1"/>
</dbReference>
<feature type="chain" id="PRO_5039666567" description="Camelysin metallo-endopeptidase" evidence="1">
    <location>
        <begin position="34"/>
        <end position="208"/>
    </location>
</feature>
<protein>
    <recommendedName>
        <fullName evidence="4">Camelysin metallo-endopeptidase</fullName>
    </recommendedName>
</protein>
<name>A0A852YGW2_9MICO</name>